<keyword evidence="2" id="KW-0812">Transmembrane</keyword>
<dbReference type="AlphaFoldDB" id="A0A853L170"/>
<dbReference type="PANTHER" id="PTHR34597:SF3">
    <property type="entry name" value="OUTER MEMBRANE TRANSPORTER CDIB"/>
    <property type="match status" value="1"/>
</dbReference>
<evidence type="ECO:0000313" key="9">
    <source>
        <dbReference type="Proteomes" id="UP000094009"/>
    </source>
</evidence>
<comment type="caution">
    <text evidence="8">The sequence shown here is derived from an EMBL/GenBank/DDBJ whole genome shotgun (WGS) entry which is preliminary data.</text>
</comment>
<feature type="domain" description="ShlB POTRA" evidence="7">
    <location>
        <begin position="141"/>
        <end position="192"/>
    </location>
</feature>
<reference evidence="8 9" key="1">
    <citation type="submission" date="2014-07" db="EMBL/GenBank/DDBJ databases">
        <title>Draft genome sequence of Thalassospira tepidiphila 1-1B.</title>
        <authorList>
            <person name="Lai Q."/>
            <person name="Shao Z."/>
        </authorList>
    </citation>
    <scope>NUCLEOTIDE SEQUENCE [LARGE SCALE GENOMIC DNA]</scope>
    <source>
        <strain evidence="8 9">MCCC 1A03514</strain>
    </source>
</reference>
<dbReference type="Pfam" id="PF08479">
    <property type="entry name" value="POTRA_2"/>
    <property type="match status" value="1"/>
</dbReference>
<gene>
    <name evidence="8" type="ORF">TH4_08830</name>
</gene>
<dbReference type="Gene3D" id="2.40.160.50">
    <property type="entry name" value="membrane protein fhac: a member of the omp85/tpsb transporter family"/>
    <property type="match status" value="1"/>
</dbReference>
<feature type="domain" description="Haemolysin activator HlyB C-terminal" evidence="5">
    <location>
        <begin position="197"/>
        <end position="518"/>
    </location>
</feature>
<feature type="region of interest" description="Disordered" evidence="4">
    <location>
        <begin position="26"/>
        <end position="55"/>
    </location>
</feature>
<dbReference type="Gene3D" id="3.10.20.310">
    <property type="entry name" value="membrane protein fhac"/>
    <property type="match status" value="1"/>
</dbReference>
<accession>A0A853L170</accession>
<dbReference type="GO" id="GO:0098046">
    <property type="term" value="C:type V protein secretion system complex"/>
    <property type="evidence" value="ECO:0007669"/>
    <property type="project" value="TreeGrafter"/>
</dbReference>
<keyword evidence="1" id="KW-1134">Transmembrane beta strand</keyword>
<dbReference type="InterPro" id="IPR027282">
    <property type="entry name" value="TPS"/>
</dbReference>
<dbReference type="PANTHER" id="PTHR34597">
    <property type="entry name" value="SLR1661 PROTEIN"/>
    <property type="match status" value="1"/>
</dbReference>
<evidence type="ECO:0000259" key="6">
    <source>
        <dbReference type="Pfam" id="PF08479"/>
    </source>
</evidence>
<dbReference type="RefSeq" id="WP_167351206.1">
    <property type="nucleotide sequence ID" value="NZ_JPVZ01000003.1"/>
</dbReference>
<dbReference type="EMBL" id="JPVZ01000003">
    <property type="protein sequence ID" value="OAZ10334.1"/>
    <property type="molecule type" value="Genomic_DNA"/>
</dbReference>
<dbReference type="GO" id="GO:0046819">
    <property type="term" value="P:protein secretion by the type V secretion system"/>
    <property type="evidence" value="ECO:0007669"/>
    <property type="project" value="TreeGrafter"/>
</dbReference>
<evidence type="ECO:0000256" key="1">
    <source>
        <dbReference type="ARBA" id="ARBA00022452"/>
    </source>
</evidence>
<dbReference type="InterPro" id="IPR005565">
    <property type="entry name" value="Hemolysn_activator_HlyB_C"/>
</dbReference>
<dbReference type="Proteomes" id="UP000094009">
    <property type="component" value="Unassembled WGS sequence"/>
</dbReference>
<protein>
    <recommendedName>
        <fullName evidence="10">POTRA domain-containing protein</fullName>
    </recommendedName>
</protein>
<dbReference type="PIRSF" id="PIRSF029745">
    <property type="entry name" value="FhaC"/>
    <property type="match status" value="1"/>
</dbReference>
<dbReference type="GO" id="GO:0008320">
    <property type="term" value="F:protein transmembrane transporter activity"/>
    <property type="evidence" value="ECO:0007669"/>
    <property type="project" value="TreeGrafter"/>
</dbReference>
<dbReference type="InterPro" id="IPR035251">
    <property type="entry name" value="ShlB_POTRA"/>
</dbReference>
<keyword evidence="1" id="KW-0472">Membrane</keyword>
<sequence>MSFTTAQAQTPSQRDEIIRQQDQILRQQQEQFRSEDPLIPRQLPPGYEKPVLPDIPDSEENAPCFDLQHIEIEGWDTDLRPLVSRFEKTCIRKSDIDKIIEILTDYFVEHGFVTTRAYVPAQDLGSGILKLIVIEGTVEDISPSASEALTRGQMLSAFPGLQGKRLNLRDFEQGLDQINRLPNSNATVEFEPGSEQGKSVAVISNQVGKSWRASAGLNNSGSEATGELQQSYGGETYNWFGINDLISLSYGQDTEPASTLKASRSKSVSLSVPYGYWLLSLSANQFDYRNQIEGSVQDFKSSGRSTTWRADVDRVLHRDQTSKTTLFSSFTYKKTKNYIEDVLLEVSSRRLTILGLNVNHSRRFGKGLVSASVGYEAGLKVLGAKEDDHRGIDEPEAQFEKYTADLTVIQNFDVLDTPLSVTTGARGQWSPDTLYGTERISVGSLSTVRGFKESSISGDIGGFIRNEIAVRIPVTQPEVSRVASEIQPFVGFDYGVISQDVSEPLEGGRLSGWSTGFKIRGPNLNLSLTYAQAIDAPSFVNHRNSEVYFSATVAF</sequence>
<organism evidence="8 9">
    <name type="scientific">Thalassospira tepidiphila MCCC 1A03514</name>
    <dbReference type="NCBI Taxonomy" id="1177930"/>
    <lineage>
        <taxon>Bacteria</taxon>
        <taxon>Pseudomonadati</taxon>
        <taxon>Pseudomonadota</taxon>
        <taxon>Alphaproteobacteria</taxon>
        <taxon>Rhodospirillales</taxon>
        <taxon>Thalassospiraceae</taxon>
        <taxon>Thalassospira</taxon>
    </lineage>
</organism>
<keyword evidence="3" id="KW-0998">Cell outer membrane</keyword>
<evidence type="ECO:0000313" key="8">
    <source>
        <dbReference type="EMBL" id="OAZ10334.1"/>
    </source>
</evidence>
<dbReference type="Pfam" id="PF17287">
    <property type="entry name" value="POTRA_3"/>
    <property type="match status" value="1"/>
</dbReference>
<name>A0A853L170_9PROT</name>
<evidence type="ECO:0008006" key="10">
    <source>
        <dbReference type="Google" id="ProtNLM"/>
    </source>
</evidence>
<evidence type="ECO:0000256" key="2">
    <source>
        <dbReference type="ARBA" id="ARBA00022692"/>
    </source>
</evidence>
<evidence type="ECO:0000256" key="3">
    <source>
        <dbReference type="ARBA" id="ARBA00023237"/>
    </source>
</evidence>
<evidence type="ECO:0000259" key="7">
    <source>
        <dbReference type="Pfam" id="PF17287"/>
    </source>
</evidence>
<feature type="domain" description="Polypeptide-transport-associated ShlB-type" evidence="6">
    <location>
        <begin position="65"/>
        <end position="136"/>
    </location>
</feature>
<dbReference type="InterPro" id="IPR013686">
    <property type="entry name" value="Polypept-transport_assoc_ShlB"/>
</dbReference>
<dbReference type="Pfam" id="PF03865">
    <property type="entry name" value="ShlB"/>
    <property type="match status" value="1"/>
</dbReference>
<dbReference type="InterPro" id="IPR051544">
    <property type="entry name" value="TPS_OM_transporter"/>
</dbReference>
<evidence type="ECO:0000256" key="4">
    <source>
        <dbReference type="SAM" id="MobiDB-lite"/>
    </source>
</evidence>
<proteinExistence type="predicted"/>
<evidence type="ECO:0000259" key="5">
    <source>
        <dbReference type="Pfam" id="PF03865"/>
    </source>
</evidence>